<evidence type="ECO:0000256" key="9">
    <source>
        <dbReference type="ARBA" id="ARBA00022679"/>
    </source>
</evidence>
<dbReference type="PROSITE" id="PS00647">
    <property type="entry name" value="THYMID_PHOSPHORYLASE"/>
    <property type="match status" value="1"/>
</dbReference>
<comment type="function">
    <text evidence="3">Catalyzes phosphorolysis of the pyrimidine nucleosides uridine, thymidine and 2'-deoxyuridine with the formation of the corresponding pyrimidine base and ribose-1-phosphate.</text>
</comment>
<dbReference type="Pfam" id="PF00591">
    <property type="entry name" value="Glycos_transf_3"/>
    <property type="match status" value="1"/>
</dbReference>
<evidence type="ECO:0000256" key="1">
    <source>
        <dbReference type="ARBA" id="ARBA00001066"/>
    </source>
</evidence>
<evidence type="ECO:0000256" key="10">
    <source>
        <dbReference type="ARBA" id="ARBA00048453"/>
    </source>
</evidence>
<dbReference type="Gene3D" id="3.40.1030.10">
    <property type="entry name" value="Nucleoside phosphorylase/phosphoribosyltransferase catalytic domain"/>
    <property type="match status" value="1"/>
</dbReference>
<dbReference type="SUPFAM" id="SSF47648">
    <property type="entry name" value="Nucleoside phosphorylase/phosphoribosyltransferase N-terminal domain"/>
    <property type="match status" value="1"/>
</dbReference>
<dbReference type="InterPro" id="IPR017872">
    <property type="entry name" value="Pyrmidine_PPase_CS"/>
</dbReference>
<dbReference type="SUPFAM" id="SSF54680">
    <property type="entry name" value="Pyrimidine nucleoside phosphorylase C-terminal domain"/>
    <property type="match status" value="1"/>
</dbReference>
<dbReference type="InterPro" id="IPR017459">
    <property type="entry name" value="Glycosyl_Trfase_fam3_N_dom"/>
</dbReference>
<evidence type="ECO:0000256" key="8">
    <source>
        <dbReference type="ARBA" id="ARBA00022676"/>
    </source>
</evidence>
<comment type="catalytic activity">
    <reaction evidence="1">
        <text>2'-deoxyuridine + phosphate = 2-deoxy-alpha-D-ribose 1-phosphate + uracil</text>
        <dbReference type="Rhea" id="RHEA:22824"/>
        <dbReference type="ChEBI" id="CHEBI:16450"/>
        <dbReference type="ChEBI" id="CHEBI:17568"/>
        <dbReference type="ChEBI" id="CHEBI:43474"/>
        <dbReference type="ChEBI" id="CHEBI:57259"/>
        <dbReference type="EC" id="2.4.2.2"/>
    </reaction>
</comment>
<feature type="domain" description="Pyrimidine nucleoside phosphorylase C-terminal" evidence="12">
    <location>
        <begin position="345"/>
        <end position="417"/>
    </location>
</feature>
<comment type="subunit">
    <text evidence="5">Homodimer.</text>
</comment>
<evidence type="ECO:0000313" key="14">
    <source>
        <dbReference type="Proteomes" id="UP001310386"/>
    </source>
</evidence>
<dbReference type="InterPro" id="IPR018090">
    <property type="entry name" value="Pyrmidine_PPas_bac/euk"/>
</dbReference>
<dbReference type="RefSeq" id="WP_371754880.1">
    <property type="nucleotide sequence ID" value="NZ_JAYJLD010000022.1"/>
</dbReference>
<evidence type="ECO:0000259" key="12">
    <source>
        <dbReference type="SMART" id="SM00941"/>
    </source>
</evidence>
<dbReference type="Pfam" id="PF07831">
    <property type="entry name" value="PYNP_C"/>
    <property type="match status" value="1"/>
</dbReference>
<dbReference type="EC" id="2.4.2.2" evidence="6"/>
<evidence type="ECO:0000256" key="2">
    <source>
        <dbReference type="ARBA" id="ARBA00001958"/>
    </source>
</evidence>
<dbReference type="Gene3D" id="3.90.1170.30">
    <property type="entry name" value="Pyrimidine nucleoside phosphorylase-like, C-terminal domain"/>
    <property type="match status" value="1"/>
</dbReference>
<keyword evidence="9 13" id="KW-0808">Transferase</keyword>
<dbReference type="InterPro" id="IPR000312">
    <property type="entry name" value="Glycosyl_Trfase_fam3"/>
</dbReference>
<dbReference type="GO" id="GO:0016154">
    <property type="term" value="F:pyrimidine-nucleoside phosphorylase activity"/>
    <property type="evidence" value="ECO:0007669"/>
    <property type="project" value="UniProtKB-EC"/>
</dbReference>
<dbReference type="NCBIfam" id="NF004490">
    <property type="entry name" value="PRK05820.1"/>
    <property type="match status" value="1"/>
</dbReference>
<dbReference type="SUPFAM" id="SSF52418">
    <property type="entry name" value="Nucleoside phosphorylase/phosphoribosyltransferase catalytic domain"/>
    <property type="match status" value="1"/>
</dbReference>
<evidence type="ECO:0000313" key="13">
    <source>
        <dbReference type="EMBL" id="MEB3102758.1"/>
    </source>
</evidence>
<name>A0ABU5ZJS3_9BACL</name>
<accession>A0ABU5ZJS3</accession>
<keyword evidence="8 13" id="KW-0328">Glycosyltransferase</keyword>
<dbReference type="InterPro" id="IPR035902">
    <property type="entry name" value="Nuc_phospho_transferase"/>
</dbReference>
<evidence type="ECO:0000256" key="7">
    <source>
        <dbReference type="ARBA" id="ARBA00014680"/>
    </source>
</evidence>
<comment type="cofactor">
    <cofactor evidence="2">
        <name>K(+)</name>
        <dbReference type="ChEBI" id="CHEBI:29103"/>
    </cofactor>
</comment>
<comment type="caution">
    <text evidence="13">The sequence shown here is derived from an EMBL/GenBank/DDBJ whole genome shotgun (WGS) entry which is preliminary data.</text>
</comment>
<dbReference type="InterPro" id="IPR036566">
    <property type="entry name" value="PYNP-like_C_sf"/>
</dbReference>
<dbReference type="InterPro" id="IPR013102">
    <property type="entry name" value="PYNP_C"/>
</dbReference>
<dbReference type="NCBIfam" id="NF004747">
    <property type="entry name" value="PRK06078.1"/>
    <property type="match status" value="1"/>
</dbReference>
<sequence length="452" mass="48050">MRTVDLIEKKRDGHEMTAEEIQYLIREYNAGRIPDYQMSAWAMAVFFRGMSIRETADLTLAMANSGDVMDLGPIHGIKVDKHSTGGVGDKTTLVLGPLVAAAGVPVAKMSGRGLGHTGGTIDKLESIKGFAVERTRQDFILQVNECGLAVISQSGNITPADKKLYALRDVTATVNSIPLIASSVMSKKIASGADAIVLDVKTGSGAFMKSLDEAVKLAQAMVNIGTQVGRETIALISEMDQPLGFAVGNALEVREAIETLQGGGPEDLKLLCLALGAYMLVLGKKASGLQEAKDRLQELLVNGLALEKFSEFISAQGGDASVAQNPDLLPSAGRQIEISAGASGYVTAINAEDIGLAAMMLGAGRETKDSAIDLSVGIVLRKKLGDPVVMGEALAVLHTNSIRNEAGNHDKKHSEIERKVQKAFQISPHPAQFRPLIHAVVTKDGIKEWKDF</sequence>
<dbReference type="NCBIfam" id="TIGR02644">
    <property type="entry name" value="Y_phosphoryl"/>
    <property type="match status" value="1"/>
</dbReference>
<organism evidence="13 14">
    <name type="scientific">Ferviditalea candida</name>
    <dbReference type="NCBI Taxonomy" id="3108399"/>
    <lineage>
        <taxon>Bacteria</taxon>
        <taxon>Bacillati</taxon>
        <taxon>Bacillota</taxon>
        <taxon>Bacilli</taxon>
        <taxon>Bacillales</taxon>
        <taxon>Paenibacillaceae</taxon>
        <taxon>Ferviditalea</taxon>
    </lineage>
</organism>
<evidence type="ECO:0000256" key="3">
    <source>
        <dbReference type="ARBA" id="ARBA00003877"/>
    </source>
</evidence>
<gene>
    <name evidence="13" type="ORF">VF724_13900</name>
</gene>
<dbReference type="InterPro" id="IPR036320">
    <property type="entry name" value="Glycosyl_Trfase_fam3_N_dom_sf"/>
</dbReference>
<evidence type="ECO:0000256" key="5">
    <source>
        <dbReference type="ARBA" id="ARBA00011738"/>
    </source>
</evidence>
<dbReference type="SMART" id="SM00941">
    <property type="entry name" value="PYNP_C"/>
    <property type="match status" value="1"/>
</dbReference>
<comment type="similarity">
    <text evidence="4">Belongs to the thymidine/pyrimidine-nucleoside phosphorylase family.</text>
</comment>
<reference evidence="13" key="1">
    <citation type="submission" date="2023-12" db="EMBL/GenBank/DDBJ databases">
        <title>Fervidustalea candida gen. nov., sp. nov., a novel member of the family Paenibacillaceae isolated from a geothermal area.</title>
        <authorList>
            <person name="Li W.-J."/>
            <person name="Jiao J.-Y."/>
            <person name="Chen Y."/>
        </authorList>
    </citation>
    <scope>NUCLEOTIDE SEQUENCE</scope>
    <source>
        <strain evidence="13">SYSU GA230002</strain>
    </source>
</reference>
<dbReference type="PIRSF" id="PIRSF000478">
    <property type="entry name" value="TP_PyNP"/>
    <property type="match status" value="1"/>
</dbReference>
<evidence type="ECO:0000256" key="6">
    <source>
        <dbReference type="ARBA" id="ARBA00011889"/>
    </source>
</evidence>
<comment type="catalytic activity">
    <reaction evidence="10">
        <text>uridine + phosphate = alpha-D-ribose 1-phosphate + uracil</text>
        <dbReference type="Rhea" id="RHEA:24388"/>
        <dbReference type="ChEBI" id="CHEBI:16704"/>
        <dbReference type="ChEBI" id="CHEBI:17568"/>
        <dbReference type="ChEBI" id="CHEBI:43474"/>
        <dbReference type="ChEBI" id="CHEBI:57720"/>
        <dbReference type="EC" id="2.4.2.2"/>
    </reaction>
</comment>
<dbReference type="PANTHER" id="PTHR10515">
    <property type="entry name" value="THYMIDINE PHOSPHORYLASE"/>
    <property type="match status" value="1"/>
</dbReference>
<comment type="catalytic activity">
    <reaction evidence="11">
        <text>thymidine + phosphate = 2-deoxy-alpha-D-ribose 1-phosphate + thymine</text>
        <dbReference type="Rhea" id="RHEA:16037"/>
        <dbReference type="ChEBI" id="CHEBI:17748"/>
        <dbReference type="ChEBI" id="CHEBI:17821"/>
        <dbReference type="ChEBI" id="CHEBI:43474"/>
        <dbReference type="ChEBI" id="CHEBI:57259"/>
        <dbReference type="EC" id="2.4.2.2"/>
    </reaction>
</comment>
<evidence type="ECO:0000256" key="11">
    <source>
        <dbReference type="ARBA" id="ARBA00048525"/>
    </source>
</evidence>
<keyword evidence="14" id="KW-1185">Reference proteome</keyword>
<dbReference type="Gene3D" id="1.20.970.10">
    <property type="entry name" value="Transferase, Pyrimidine Nucleoside Phosphorylase, Chain C"/>
    <property type="match status" value="1"/>
</dbReference>
<evidence type="ECO:0000256" key="4">
    <source>
        <dbReference type="ARBA" id="ARBA00006915"/>
    </source>
</evidence>
<protein>
    <recommendedName>
        <fullName evidence="7">Pyrimidine-nucleoside phosphorylase</fullName>
        <ecNumber evidence="6">2.4.2.2</ecNumber>
    </recommendedName>
</protein>
<proteinExistence type="inferred from homology"/>
<dbReference type="InterPro" id="IPR000053">
    <property type="entry name" value="Thymidine/pyrmidine_PPase"/>
</dbReference>
<dbReference type="Pfam" id="PF02885">
    <property type="entry name" value="Glycos_trans_3N"/>
    <property type="match status" value="1"/>
</dbReference>
<dbReference type="PANTHER" id="PTHR10515:SF0">
    <property type="entry name" value="THYMIDINE PHOSPHORYLASE"/>
    <property type="match status" value="1"/>
</dbReference>
<dbReference type="Proteomes" id="UP001310386">
    <property type="component" value="Unassembled WGS sequence"/>
</dbReference>
<dbReference type="EMBL" id="JAYJLD010000022">
    <property type="protein sequence ID" value="MEB3102758.1"/>
    <property type="molecule type" value="Genomic_DNA"/>
</dbReference>